<keyword evidence="4" id="KW-1015">Disulfide bond</keyword>
<feature type="compositionally biased region" description="Acidic residues" evidence="6">
    <location>
        <begin position="367"/>
        <end position="381"/>
    </location>
</feature>
<keyword evidence="1" id="KW-0147">Chitin-binding</keyword>
<feature type="region of interest" description="Disordered" evidence="6">
    <location>
        <begin position="233"/>
        <end position="253"/>
    </location>
</feature>
<dbReference type="SMART" id="SM00494">
    <property type="entry name" value="ChtBD2"/>
    <property type="match status" value="4"/>
</dbReference>
<feature type="compositionally biased region" description="Low complexity" evidence="6">
    <location>
        <begin position="238"/>
        <end position="253"/>
    </location>
</feature>
<evidence type="ECO:0000313" key="9">
    <source>
        <dbReference type="EMBL" id="GBM05068.1"/>
    </source>
</evidence>
<dbReference type="GO" id="GO:0005576">
    <property type="term" value="C:extracellular region"/>
    <property type="evidence" value="ECO:0007669"/>
    <property type="project" value="InterPro"/>
</dbReference>
<feature type="domain" description="Chitin-binding type-2" evidence="8">
    <location>
        <begin position="464"/>
        <end position="515"/>
    </location>
</feature>
<feature type="region of interest" description="Disordered" evidence="6">
    <location>
        <begin position="320"/>
        <end position="396"/>
    </location>
</feature>
<evidence type="ECO:0000256" key="1">
    <source>
        <dbReference type="ARBA" id="ARBA00022669"/>
    </source>
</evidence>
<dbReference type="PANTHER" id="PTHR23301:SF0">
    <property type="entry name" value="CHITIN-BINDING TYPE-2 DOMAIN-CONTAINING PROTEIN-RELATED"/>
    <property type="match status" value="1"/>
</dbReference>
<dbReference type="Pfam" id="PF01607">
    <property type="entry name" value="CBM_14"/>
    <property type="match status" value="3"/>
</dbReference>
<evidence type="ECO:0000256" key="7">
    <source>
        <dbReference type="SAM" id="SignalP"/>
    </source>
</evidence>
<dbReference type="PANTHER" id="PTHR23301">
    <property type="entry name" value="CHITIN BINDING PERITROPHIN-A"/>
    <property type="match status" value="1"/>
</dbReference>
<name>A0A4Y2CMZ5_ARAVE</name>
<organism evidence="9 10">
    <name type="scientific">Araneus ventricosus</name>
    <name type="common">Orbweaver spider</name>
    <name type="synonym">Epeira ventricosa</name>
    <dbReference type="NCBI Taxonomy" id="182803"/>
    <lineage>
        <taxon>Eukaryota</taxon>
        <taxon>Metazoa</taxon>
        <taxon>Ecdysozoa</taxon>
        <taxon>Arthropoda</taxon>
        <taxon>Chelicerata</taxon>
        <taxon>Arachnida</taxon>
        <taxon>Araneae</taxon>
        <taxon>Araneomorphae</taxon>
        <taxon>Entelegynae</taxon>
        <taxon>Araneoidea</taxon>
        <taxon>Araneidae</taxon>
        <taxon>Araneus</taxon>
    </lineage>
</organism>
<sequence>MDTLACFVHRILFLGAVVCVTASANLMLEYNWPAPDPNINRFPHESSCHYYYFMLSEEDISIEKCPDGQLFDYIKHSCISDREHIHCWSRHFGKMKHDHTHIKHKKHFKCPYPWGKYPNLHDCTKYHLCLNGKSRVKKCAPFELFDKISRKCIASIDAVCADKTDVVEHGYVCPKTWGSFTYSKDCSKYYECLQRKPSLRTCQKGYLFDDRLAKCALKEHVYCGLRHNPYEKVSSDAPETPTVPSTTSTQKSTTLRLDVTTITAAEKITSVKPTSQETKATPEEISSTSEVITSLPQETSSTFQKVTQLPQETSTFYEISSTQAPANQPATSEISSPSAVPEANNNEIKQESSTATAIPNAIKLEGQEEVTEDVSEKDEFVEVSSTTEKEQVMSSSQIVFNDESEDLKKDVSTEEKDTDYVSTKLVTVTTQGNERTSEASSDSSSKTGCLPEDSMCTTEKDGTVVKCSSSKDLQPHPKDERRFLDCTGSKIQIYTCPPNLTFHPDNKKCKWQFIL</sequence>
<gene>
    <name evidence="9" type="ORF">AVEN_210784_1</name>
</gene>
<dbReference type="InterPro" id="IPR036508">
    <property type="entry name" value="Chitin-bd_dom_sf"/>
</dbReference>
<dbReference type="AlphaFoldDB" id="A0A4Y2CMZ5"/>
<dbReference type="Gene3D" id="2.170.140.10">
    <property type="entry name" value="Chitin binding domain"/>
    <property type="match status" value="3"/>
</dbReference>
<feature type="compositionally biased region" description="Low complexity" evidence="6">
    <location>
        <begin position="283"/>
        <end position="294"/>
    </location>
</feature>
<feature type="signal peptide" evidence="7">
    <location>
        <begin position="1"/>
        <end position="23"/>
    </location>
</feature>
<evidence type="ECO:0000256" key="6">
    <source>
        <dbReference type="SAM" id="MobiDB-lite"/>
    </source>
</evidence>
<evidence type="ECO:0000256" key="5">
    <source>
        <dbReference type="ARBA" id="ARBA00023180"/>
    </source>
</evidence>
<feature type="domain" description="Chitin-binding type-2" evidence="8">
    <location>
        <begin position="170"/>
        <end position="225"/>
    </location>
</feature>
<feature type="domain" description="Chitin-binding type-2" evidence="8">
    <location>
        <begin position="107"/>
        <end position="162"/>
    </location>
</feature>
<dbReference type="GO" id="GO:0008061">
    <property type="term" value="F:chitin binding"/>
    <property type="evidence" value="ECO:0007669"/>
    <property type="project" value="UniProtKB-KW"/>
</dbReference>
<reference evidence="9 10" key="1">
    <citation type="journal article" date="2019" name="Sci. Rep.">
        <title>Orb-weaving spider Araneus ventricosus genome elucidates the spidroin gene catalogue.</title>
        <authorList>
            <person name="Kono N."/>
            <person name="Nakamura H."/>
            <person name="Ohtoshi R."/>
            <person name="Moran D.A.P."/>
            <person name="Shinohara A."/>
            <person name="Yoshida Y."/>
            <person name="Fujiwara M."/>
            <person name="Mori M."/>
            <person name="Tomita M."/>
            <person name="Arakawa K."/>
        </authorList>
    </citation>
    <scope>NUCLEOTIDE SEQUENCE [LARGE SCALE GENOMIC DNA]</scope>
</reference>
<accession>A0A4Y2CMZ5</accession>
<dbReference type="EMBL" id="BGPR01000211">
    <property type="protein sequence ID" value="GBM05068.1"/>
    <property type="molecule type" value="Genomic_DNA"/>
</dbReference>
<dbReference type="OrthoDB" id="6435683at2759"/>
<keyword evidence="2 7" id="KW-0732">Signal</keyword>
<evidence type="ECO:0000259" key="8">
    <source>
        <dbReference type="PROSITE" id="PS50940"/>
    </source>
</evidence>
<evidence type="ECO:0000256" key="3">
    <source>
        <dbReference type="ARBA" id="ARBA00022737"/>
    </source>
</evidence>
<dbReference type="InterPro" id="IPR002557">
    <property type="entry name" value="Chitin-bd_dom"/>
</dbReference>
<feature type="domain" description="Chitin-binding type-2" evidence="8">
    <location>
        <begin position="16"/>
        <end position="89"/>
    </location>
</feature>
<evidence type="ECO:0000256" key="4">
    <source>
        <dbReference type="ARBA" id="ARBA00023157"/>
    </source>
</evidence>
<keyword evidence="5" id="KW-0325">Glycoprotein</keyword>
<keyword evidence="10" id="KW-1185">Reference proteome</keyword>
<dbReference type="PROSITE" id="PS50940">
    <property type="entry name" value="CHIT_BIND_II"/>
    <property type="match status" value="4"/>
</dbReference>
<feature type="region of interest" description="Disordered" evidence="6">
    <location>
        <begin position="268"/>
        <end position="303"/>
    </location>
</feature>
<feature type="region of interest" description="Disordered" evidence="6">
    <location>
        <begin position="429"/>
        <end position="453"/>
    </location>
</feature>
<feature type="chain" id="PRO_5021427602" description="Chitin-binding type-2 domain-containing protein" evidence="7">
    <location>
        <begin position="24"/>
        <end position="515"/>
    </location>
</feature>
<protein>
    <recommendedName>
        <fullName evidence="8">Chitin-binding type-2 domain-containing protein</fullName>
    </recommendedName>
</protein>
<dbReference type="SUPFAM" id="SSF57625">
    <property type="entry name" value="Invertebrate chitin-binding proteins"/>
    <property type="match status" value="3"/>
</dbReference>
<comment type="caution">
    <text evidence="9">The sequence shown here is derived from an EMBL/GenBank/DDBJ whole genome shotgun (WGS) entry which is preliminary data.</text>
</comment>
<keyword evidence="3" id="KW-0677">Repeat</keyword>
<evidence type="ECO:0000256" key="2">
    <source>
        <dbReference type="ARBA" id="ARBA00022729"/>
    </source>
</evidence>
<proteinExistence type="predicted"/>
<dbReference type="InterPro" id="IPR051940">
    <property type="entry name" value="Chitin_bind-dev_reg"/>
</dbReference>
<evidence type="ECO:0000313" key="10">
    <source>
        <dbReference type="Proteomes" id="UP000499080"/>
    </source>
</evidence>
<feature type="compositionally biased region" description="Polar residues" evidence="6">
    <location>
        <begin position="320"/>
        <end position="357"/>
    </location>
</feature>
<dbReference type="Proteomes" id="UP000499080">
    <property type="component" value="Unassembled WGS sequence"/>
</dbReference>